<organism evidence="2 3">
    <name type="scientific">Myxococcus xanthus</name>
    <dbReference type="NCBI Taxonomy" id="34"/>
    <lineage>
        <taxon>Bacteria</taxon>
        <taxon>Pseudomonadati</taxon>
        <taxon>Myxococcota</taxon>
        <taxon>Myxococcia</taxon>
        <taxon>Myxococcales</taxon>
        <taxon>Cystobacterineae</taxon>
        <taxon>Myxococcaceae</taxon>
        <taxon>Myxococcus</taxon>
    </lineage>
</organism>
<dbReference type="InterPro" id="IPR009875">
    <property type="entry name" value="PilZ_domain"/>
</dbReference>
<dbReference type="NCBIfam" id="TIGR02266">
    <property type="entry name" value="gmx_TIGR02266"/>
    <property type="match status" value="1"/>
</dbReference>
<evidence type="ECO:0000313" key="3">
    <source>
        <dbReference type="Proteomes" id="UP000533080"/>
    </source>
</evidence>
<dbReference type="EMBL" id="JABFNT010000004">
    <property type="protein sequence ID" value="NOJ76992.1"/>
    <property type="molecule type" value="Genomic_DNA"/>
</dbReference>
<name>A0A7Y4MP41_MYXXA</name>
<gene>
    <name evidence="2" type="ORF">HNV28_01190</name>
</gene>
<comment type="caution">
    <text evidence="2">The sequence shown here is derived from an EMBL/GenBank/DDBJ whole genome shotgun (WGS) entry which is preliminary data.</text>
</comment>
<dbReference type="Proteomes" id="UP000533080">
    <property type="component" value="Unassembled WGS sequence"/>
</dbReference>
<evidence type="ECO:0000313" key="2">
    <source>
        <dbReference type="EMBL" id="NOJ76992.1"/>
    </source>
</evidence>
<evidence type="ECO:0000259" key="1">
    <source>
        <dbReference type="Pfam" id="PF07238"/>
    </source>
</evidence>
<accession>A0A7Y4MP41</accession>
<dbReference type="GO" id="GO:0035438">
    <property type="term" value="F:cyclic-di-GMP binding"/>
    <property type="evidence" value="ECO:0007669"/>
    <property type="project" value="InterPro"/>
</dbReference>
<dbReference type="AlphaFoldDB" id="A0A7Y4MP41"/>
<dbReference type="Pfam" id="PF07238">
    <property type="entry name" value="PilZ"/>
    <property type="match status" value="1"/>
</dbReference>
<feature type="domain" description="PilZ" evidence="1">
    <location>
        <begin position="40"/>
        <end position="137"/>
    </location>
</feature>
<reference evidence="2 3" key="1">
    <citation type="submission" date="2020-05" db="EMBL/GenBank/DDBJ databases">
        <authorList>
            <person name="Whitworth D."/>
        </authorList>
    </citation>
    <scope>NUCLEOTIDE SEQUENCE [LARGE SCALE GENOMIC DNA]</scope>
    <source>
        <strain evidence="2 3">AM005</strain>
    </source>
</reference>
<proteinExistence type="predicted"/>
<dbReference type="InterPro" id="IPR011752">
    <property type="entry name" value="PilV_Myxo-type"/>
</dbReference>
<dbReference type="Gene3D" id="2.40.10.220">
    <property type="entry name" value="predicted glycosyltransferase like domains"/>
    <property type="match status" value="1"/>
</dbReference>
<sequence>MGVGSSVVFARSVERGGYRVRMTTKAADDMENGDPAAYANRRADERVAARFEVRFNQTQDAARALRAYSINLSAGGLCLLTRKSYDVGAHVRLSMVIEGEEFHLTGVIAWVRDEAEAIGVRFTDMSDEDRARLQRVVDSFKR</sequence>
<dbReference type="SUPFAM" id="SSF141371">
    <property type="entry name" value="PilZ domain-like"/>
    <property type="match status" value="1"/>
</dbReference>
<protein>
    <submittedName>
        <fullName evidence="2">TIGR02266 family protein</fullName>
    </submittedName>
</protein>